<organism evidence="1 2">
    <name type="scientific">Ciona savignyi</name>
    <name type="common">Pacific transparent sea squirt</name>
    <dbReference type="NCBI Taxonomy" id="51511"/>
    <lineage>
        <taxon>Eukaryota</taxon>
        <taxon>Metazoa</taxon>
        <taxon>Chordata</taxon>
        <taxon>Tunicata</taxon>
        <taxon>Ascidiacea</taxon>
        <taxon>Phlebobranchia</taxon>
        <taxon>Cionidae</taxon>
        <taxon>Ciona</taxon>
    </lineage>
</organism>
<dbReference type="AlphaFoldDB" id="H2ZBT1"/>
<keyword evidence="2" id="KW-1185">Reference proteome</keyword>
<accession>H2ZBT1</accession>
<sequence>SGADIPTCSWFQNGKIIESTADICQVQRQFVCEKPVLDRFPPSRIIDLRGNVD</sequence>
<reference evidence="1" key="2">
    <citation type="submission" date="2025-08" db="UniProtKB">
        <authorList>
            <consortium name="Ensembl"/>
        </authorList>
    </citation>
    <scope>IDENTIFICATION</scope>
</reference>
<proteinExistence type="predicted"/>
<evidence type="ECO:0000313" key="2">
    <source>
        <dbReference type="Proteomes" id="UP000007875"/>
    </source>
</evidence>
<name>H2ZBT1_CIOSA</name>
<reference evidence="1" key="3">
    <citation type="submission" date="2025-09" db="UniProtKB">
        <authorList>
            <consortium name="Ensembl"/>
        </authorList>
    </citation>
    <scope>IDENTIFICATION</scope>
</reference>
<protein>
    <submittedName>
        <fullName evidence="1">Uncharacterized protein</fullName>
    </submittedName>
</protein>
<reference evidence="2" key="1">
    <citation type="submission" date="2003-08" db="EMBL/GenBank/DDBJ databases">
        <authorList>
            <person name="Birren B."/>
            <person name="Nusbaum C."/>
            <person name="Abebe A."/>
            <person name="Abouelleil A."/>
            <person name="Adekoya E."/>
            <person name="Ait-zahra M."/>
            <person name="Allen N."/>
            <person name="Allen T."/>
            <person name="An P."/>
            <person name="Anderson M."/>
            <person name="Anderson S."/>
            <person name="Arachchi H."/>
            <person name="Armbruster J."/>
            <person name="Bachantsang P."/>
            <person name="Baldwin J."/>
            <person name="Barry A."/>
            <person name="Bayul T."/>
            <person name="Blitshsteyn B."/>
            <person name="Bloom T."/>
            <person name="Blye J."/>
            <person name="Boguslavskiy L."/>
            <person name="Borowsky M."/>
            <person name="Boukhgalter B."/>
            <person name="Brunache A."/>
            <person name="Butler J."/>
            <person name="Calixte N."/>
            <person name="Calvo S."/>
            <person name="Camarata J."/>
            <person name="Campo K."/>
            <person name="Chang J."/>
            <person name="Cheshatsang Y."/>
            <person name="Citroen M."/>
            <person name="Collymore A."/>
            <person name="Considine T."/>
            <person name="Cook A."/>
            <person name="Cooke P."/>
            <person name="Corum B."/>
            <person name="Cuomo C."/>
            <person name="David R."/>
            <person name="Dawoe T."/>
            <person name="Degray S."/>
            <person name="Dodge S."/>
            <person name="Dooley K."/>
            <person name="Dorje P."/>
            <person name="Dorjee K."/>
            <person name="Dorris L."/>
            <person name="Duffey N."/>
            <person name="Dupes A."/>
            <person name="Elkins T."/>
            <person name="Engels R."/>
            <person name="Erickson J."/>
            <person name="Farina A."/>
            <person name="Faro S."/>
            <person name="Ferreira P."/>
            <person name="Fischer H."/>
            <person name="Fitzgerald M."/>
            <person name="Foley K."/>
            <person name="Gage D."/>
            <person name="Galagan J."/>
            <person name="Gearin G."/>
            <person name="Gnerre S."/>
            <person name="Gnirke A."/>
            <person name="Goyette A."/>
            <person name="Graham J."/>
            <person name="Grandbois E."/>
            <person name="Gyaltsen K."/>
            <person name="Hafez N."/>
            <person name="Hagopian D."/>
            <person name="Hagos B."/>
            <person name="Hall J."/>
            <person name="Hatcher B."/>
            <person name="Heller A."/>
            <person name="Higgins H."/>
            <person name="Honan T."/>
            <person name="Horn A."/>
            <person name="Houde N."/>
            <person name="Hughes L."/>
            <person name="Hulme W."/>
            <person name="Husby E."/>
            <person name="Iliev I."/>
            <person name="Jaffe D."/>
            <person name="Jones C."/>
            <person name="Kamal M."/>
            <person name="Kamat A."/>
            <person name="Kamvysselis M."/>
            <person name="Karlsson E."/>
            <person name="Kells C."/>
            <person name="Kieu A."/>
            <person name="Kisner P."/>
            <person name="Kodira C."/>
            <person name="Kulbokas E."/>
            <person name="Labutti K."/>
            <person name="Lama D."/>
            <person name="Landers T."/>
            <person name="Leger J."/>
            <person name="Levine S."/>
            <person name="Lewis D."/>
            <person name="Lewis T."/>
            <person name="Lindblad-toh K."/>
            <person name="Liu X."/>
            <person name="Lokyitsang T."/>
            <person name="Lokyitsang Y."/>
            <person name="Lucien O."/>
            <person name="Lui A."/>
            <person name="Ma L.J."/>
            <person name="Mabbitt R."/>
            <person name="Macdonald J."/>
            <person name="Maclean C."/>
            <person name="Major J."/>
            <person name="Manning J."/>
            <person name="Marabella R."/>
            <person name="Maru K."/>
            <person name="Matthews C."/>
            <person name="Mauceli E."/>
            <person name="Mccarthy M."/>
            <person name="Mcdonough S."/>
            <person name="Mcghee T."/>
            <person name="Meldrim J."/>
            <person name="Meneus L."/>
            <person name="Mesirov J."/>
            <person name="Mihalev A."/>
            <person name="Mihova T."/>
            <person name="Mikkelsen T."/>
            <person name="Mlenga V."/>
            <person name="Moru K."/>
            <person name="Mozes J."/>
            <person name="Mulrain L."/>
            <person name="Munson G."/>
            <person name="Naylor J."/>
            <person name="Newes C."/>
            <person name="Nguyen C."/>
            <person name="Nguyen N."/>
            <person name="Nguyen T."/>
            <person name="Nicol R."/>
            <person name="Nielsen C."/>
            <person name="Nizzari M."/>
            <person name="Norbu C."/>
            <person name="Norbu N."/>
            <person name="O'donnell P."/>
            <person name="Okoawo O."/>
            <person name="O'leary S."/>
            <person name="Omotosho B."/>
            <person name="O'neill K."/>
            <person name="Osman S."/>
            <person name="Parker S."/>
            <person name="Perrin D."/>
            <person name="Phunkhang P."/>
            <person name="Piqani B."/>
            <person name="Purcell S."/>
            <person name="Rachupka T."/>
            <person name="Ramasamy U."/>
            <person name="Rameau R."/>
            <person name="Ray V."/>
            <person name="Raymond C."/>
            <person name="Retta R."/>
            <person name="Richardson S."/>
            <person name="Rise C."/>
            <person name="Rodriguez J."/>
            <person name="Rogers J."/>
            <person name="Rogov P."/>
            <person name="Rutman M."/>
            <person name="Schupbach R."/>
            <person name="Seaman C."/>
            <person name="Settipalli S."/>
            <person name="Sharpe T."/>
            <person name="Sheridan J."/>
            <person name="Sherpa N."/>
            <person name="Shi J."/>
            <person name="Smirnov S."/>
            <person name="Smith C."/>
            <person name="Sougnez C."/>
            <person name="Spencer B."/>
            <person name="Stalker J."/>
            <person name="Stange-thomann N."/>
            <person name="Stavropoulos S."/>
            <person name="Stetson K."/>
            <person name="Stone C."/>
            <person name="Stone S."/>
            <person name="Stubbs M."/>
            <person name="Talamas J."/>
            <person name="Tchuinga P."/>
            <person name="Tenzing P."/>
            <person name="Tesfaye S."/>
            <person name="Theodore J."/>
            <person name="Thoulutsang Y."/>
            <person name="Topham K."/>
            <person name="Towey S."/>
            <person name="Tsamla T."/>
            <person name="Tsomo N."/>
            <person name="Vallee D."/>
            <person name="Vassiliev H."/>
            <person name="Venkataraman V."/>
            <person name="Vinson J."/>
            <person name="Vo A."/>
            <person name="Wade C."/>
            <person name="Wang S."/>
            <person name="Wangchuk T."/>
            <person name="Wangdi T."/>
            <person name="Whittaker C."/>
            <person name="Wilkinson J."/>
            <person name="Wu Y."/>
            <person name="Wyman D."/>
            <person name="Yadav S."/>
            <person name="Yang S."/>
            <person name="Yang X."/>
            <person name="Yeager S."/>
            <person name="Yee E."/>
            <person name="Young G."/>
            <person name="Zainoun J."/>
            <person name="Zembeck L."/>
            <person name="Zimmer A."/>
            <person name="Zody M."/>
            <person name="Lander E."/>
        </authorList>
    </citation>
    <scope>NUCLEOTIDE SEQUENCE [LARGE SCALE GENOMIC DNA]</scope>
</reference>
<dbReference type="InParanoid" id="H2ZBT1"/>
<dbReference type="Ensembl" id="ENSCSAVT00000015220.1">
    <property type="protein sequence ID" value="ENSCSAVP00000015046.1"/>
    <property type="gene ID" value="ENSCSAVG00000008820.1"/>
</dbReference>
<dbReference type="HOGENOM" id="CLU_3073839_0_0_1"/>
<evidence type="ECO:0000313" key="1">
    <source>
        <dbReference type="Ensembl" id="ENSCSAVP00000015046.1"/>
    </source>
</evidence>
<dbReference type="Proteomes" id="UP000007875">
    <property type="component" value="Unassembled WGS sequence"/>
</dbReference>